<dbReference type="PANTHER" id="PTHR18867:SF12">
    <property type="entry name" value="DNA REPAIR PROTEIN RAD50"/>
    <property type="match status" value="1"/>
</dbReference>
<protein>
    <submittedName>
        <fullName evidence="2">DNA repair protein RAD50</fullName>
    </submittedName>
</protein>
<name>A0A1D6Q2N2_MAIZE</name>
<evidence type="ECO:0000313" key="2">
    <source>
        <dbReference type="EMBL" id="AQK52836.1"/>
    </source>
</evidence>
<organism evidence="2">
    <name type="scientific">Zea mays</name>
    <name type="common">Maize</name>
    <dbReference type="NCBI Taxonomy" id="4577"/>
    <lineage>
        <taxon>Eukaryota</taxon>
        <taxon>Viridiplantae</taxon>
        <taxon>Streptophyta</taxon>
        <taxon>Embryophyta</taxon>
        <taxon>Tracheophyta</taxon>
        <taxon>Spermatophyta</taxon>
        <taxon>Magnoliopsida</taxon>
        <taxon>Liliopsida</taxon>
        <taxon>Poales</taxon>
        <taxon>Poaceae</taxon>
        <taxon>PACMAD clade</taxon>
        <taxon>Panicoideae</taxon>
        <taxon>Andropogonodae</taxon>
        <taxon>Andropogoneae</taxon>
        <taxon>Tripsacinae</taxon>
        <taxon>Zea</taxon>
    </lineage>
</organism>
<feature type="coiled-coil region" evidence="1">
    <location>
        <begin position="155"/>
        <end position="318"/>
    </location>
</feature>
<reference evidence="2" key="1">
    <citation type="submission" date="2015-12" db="EMBL/GenBank/DDBJ databases">
        <title>Update maize B73 reference genome by single molecule sequencing technologies.</title>
        <authorList>
            <consortium name="Maize Genome Sequencing Project"/>
            <person name="Ware D."/>
        </authorList>
    </citation>
    <scope>NUCLEOTIDE SEQUENCE</scope>
    <source>
        <tissue evidence="2">Seedling</tissue>
    </source>
</reference>
<sequence>MPRLENFANGMREMLAPFEHLARKNHVCPCCERAFTPDEEDEFVKKQRMQNSSTAERSKALAMESSNAEALFQQLDKLRTIYDAYVKLVEETIPLAEKNLNQHLADESQKAQAFDDHCRHRALVAKVFKSLLGVLAHVQMDRDAVEALLQPTDTIDRHVHEIQQLVKEVEDLEYALDSSGRGVKSLEEIQLELNFLQRTRDTLIVEVDDLRDQHRMLNEDMSSAQVRWHNAREEKVKASSILERFQKSEEELVLLAEEKEQLIVEKKLLEESLDPLSKEKESLLQEYNALKQKLDEEYHQLAERKREFQQELDALGRLSMKIKGYLDSKKNEKLKELQGRHVLCHSQLQSCMAKQQRISAELNKSKELLQGQGQLKRNIDDNLKWQGTLSVYQSNISKHKQELKLSQYKDIEKRYTNQFLQLKTTEMANKDLDRYYTALDKFCKNGNLTGPGKGLPTQGADVEWVPPGTAPALKSTCFCFKTSCLCQFVGGGIDPIIQSIRGVQHNMVMQAMSLRRKMGLLGPQMPVVNDPHVHGRIILDWITLCRTLNTSQVVISGIFHDVSLILKEIFIIVFFWKRTRVVVGRNIIFMINNGFNVPQPLVVFRCENVHWDNPRASQTSGNLSLSEHDASWHIIEGFVHALDKDIRLDSRIIVPTKELAEGSYDYSSHIIHESNRKTNKIHPFLL</sequence>
<dbReference type="PANTHER" id="PTHR18867">
    <property type="entry name" value="RAD50"/>
    <property type="match status" value="1"/>
</dbReference>
<dbReference type="AlphaFoldDB" id="A0A1D6Q2N2"/>
<gene>
    <name evidence="2" type="ORF">ZEAMMB73_Zm00001d050612</name>
</gene>
<keyword evidence="1" id="KW-0175">Coiled coil</keyword>
<evidence type="ECO:0000256" key="1">
    <source>
        <dbReference type="SAM" id="Coils"/>
    </source>
</evidence>
<accession>A0A1D6Q2N2</accession>
<proteinExistence type="predicted"/>
<dbReference type="ExpressionAtlas" id="A0A1D6Q2N2">
    <property type="expression patterns" value="baseline and differential"/>
</dbReference>
<dbReference type="EMBL" id="CM000780">
    <property type="protein sequence ID" value="AQK52836.1"/>
    <property type="molecule type" value="Genomic_DNA"/>
</dbReference>